<dbReference type="InterPro" id="IPR014001">
    <property type="entry name" value="Helicase_ATP-bd"/>
</dbReference>
<keyword evidence="2" id="KW-0378">Hydrolase</keyword>
<dbReference type="Proteomes" id="UP000309747">
    <property type="component" value="Unassembled WGS sequence"/>
</dbReference>
<dbReference type="CDD" id="cd18791">
    <property type="entry name" value="SF2_C_RHA"/>
    <property type="match status" value="1"/>
</dbReference>
<keyword evidence="4" id="KW-0067">ATP-binding</keyword>
<dbReference type="RefSeq" id="WP_136885218.1">
    <property type="nucleotide sequence ID" value="NZ_SUNI01000004.1"/>
</dbReference>
<dbReference type="InterPro" id="IPR027417">
    <property type="entry name" value="P-loop_NTPase"/>
</dbReference>
<dbReference type="SMART" id="SM00847">
    <property type="entry name" value="HA2"/>
    <property type="match status" value="1"/>
</dbReference>
<dbReference type="NCBIfam" id="TIGR01970">
    <property type="entry name" value="DEAH_box_HrpB"/>
    <property type="match status" value="1"/>
</dbReference>
<feature type="domain" description="Helicase ATP-binding" evidence="6">
    <location>
        <begin position="15"/>
        <end position="174"/>
    </location>
</feature>
<name>A0A4U0RDK3_9RHOB</name>
<dbReference type="Gene3D" id="1.20.120.1080">
    <property type="match status" value="1"/>
</dbReference>
<dbReference type="EMBL" id="SUNI01000004">
    <property type="protein sequence ID" value="TJZ92672.1"/>
    <property type="molecule type" value="Genomic_DNA"/>
</dbReference>
<dbReference type="InterPro" id="IPR013689">
    <property type="entry name" value="RNA_helicase_ATP-dep_HrpB_C"/>
</dbReference>
<dbReference type="GO" id="GO:0003676">
    <property type="term" value="F:nucleic acid binding"/>
    <property type="evidence" value="ECO:0007669"/>
    <property type="project" value="InterPro"/>
</dbReference>
<dbReference type="PANTHER" id="PTHR43519:SF1">
    <property type="entry name" value="ATP-DEPENDENT RNA HELICASE HRPB"/>
    <property type="match status" value="1"/>
</dbReference>
<dbReference type="GO" id="GO:0004386">
    <property type="term" value="F:helicase activity"/>
    <property type="evidence" value="ECO:0007669"/>
    <property type="project" value="UniProtKB-KW"/>
</dbReference>
<dbReference type="SMART" id="SM00490">
    <property type="entry name" value="HELICc"/>
    <property type="match status" value="1"/>
</dbReference>
<accession>A0A4U0RDK3</accession>
<dbReference type="InterPro" id="IPR007502">
    <property type="entry name" value="Helicase-assoc_dom"/>
</dbReference>
<gene>
    <name evidence="8" type="primary">hrpB</name>
    <name evidence="8" type="ORF">FA743_07350</name>
</gene>
<evidence type="ECO:0000256" key="1">
    <source>
        <dbReference type="ARBA" id="ARBA00022741"/>
    </source>
</evidence>
<protein>
    <submittedName>
        <fullName evidence="8">ATP-dependent helicase HrpB</fullName>
    </submittedName>
</protein>
<dbReference type="Pfam" id="PF24473">
    <property type="entry name" value="CON_HrpB"/>
    <property type="match status" value="1"/>
</dbReference>
<dbReference type="PANTHER" id="PTHR43519">
    <property type="entry name" value="ATP-DEPENDENT RNA HELICASE HRPB"/>
    <property type="match status" value="1"/>
</dbReference>
<dbReference type="GO" id="GO:0016787">
    <property type="term" value="F:hydrolase activity"/>
    <property type="evidence" value="ECO:0007669"/>
    <property type="project" value="UniProtKB-KW"/>
</dbReference>
<feature type="region of interest" description="Disordered" evidence="5">
    <location>
        <begin position="798"/>
        <end position="822"/>
    </location>
</feature>
<dbReference type="PROSITE" id="PS51192">
    <property type="entry name" value="HELICASE_ATP_BIND_1"/>
    <property type="match status" value="1"/>
</dbReference>
<reference evidence="8 9" key="1">
    <citation type="submission" date="2019-04" db="EMBL/GenBank/DDBJ databases">
        <authorList>
            <person name="Li J."/>
        </authorList>
    </citation>
    <scope>NUCLEOTIDE SEQUENCE [LARGE SCALE GENOMIC DNA]</scope>
    <source>
        <strain evidence="8 9">KCTC 42687</strain>
    </source>
</reference>
<proteinExistence type="predicted"/>
<dbReference type="AlphaFoldDB" id="A0A4U0RDK3"/>
<feature type="region of interest" description="Disordered" evidence="5">
    <location>
        <begin position="486"/>
        <end position="508"/>
    </location>
</feature>
<dbReference type="PROSITE" id="PS51194">
    <property type="entry name" value="HELICASE_CTER"/>
    <property type="match status" value="1"/>
</dbReference>
<evidence type="ECO:0000313" key="8">
    <source>
        <dbReference type="EMBL" id="TJZ92672.1"/>
    </source>
</evidence>
<dbReference type="InterPro" id="IPR049614">
    <property type="entry name" value="HrpB_DEXH"/>
</dbReference>
<evidence type="ECO:0000256" key="4">
    <source>
        <dbReference type="ARBA" id="ARBA00022840"/>
    </source>
</evidence>
<dbReference type="InterPro" id="IPR048333">
    <property type="entry name" value="HA2_WH"/>
</dbReference>
<dbReference type="Pfam" id="PF04408">
    <property type="entry name" value="WHD_HA2"/>
    <property type="match status" value="1"/>
</dbReference>
<keyword evidence="9" id="KW-1185">Reference proteome</keyword>
<dbReference type="Gene3D" id="3.40.50.300">
    <property type="entry name" value="P-loop containing nucleotide triphosphate hydrolases"/>
    <property type="match status" value="2"/>
</dbReference>
<dbReference type="SUPFAM" id="SSF52540">
    <property type="entry name" value="P-loop containing nucleoside triphosphate hydrolases"/>
    <property type="match status" value="1"/>
</dbReference>
<dbReference type="FunFam" id="3.40.50.300:FF:002125">
    <property type="entry name" value="ATP-dependent helicase HrpB"/>
    <property type="match status" value="1"/>
</dbReference>
<dbReference type="InterPro" id="IPR056329">
    <property type="entry name" value="CON_HrpB"/>
</dbReference>
<dbReference type="InterPro" id="IPR001650">
    <property type="entry name" value="Helicase_C-like"/>
</dbReference>
<keyword evidence="3 8" id="KW-0347">Helicase</keyword>
<dbReference type="Pfam" id="PF08482">
    <property type="entry name" value="HrpB_C"/>
    <property type="match status" value="1"/>
</dbReference>
<evidence type="ECO:0000256" key="5">
    <source>
        <dbReference type="SAM" id="MobiDB-lite"/>
    </source>
</evidence>
<dbReference type="InterPro" id="IPR010225">
    <property type="entry name" value="HrpB"/>
</dbReference>
<sequence length="822" mass="87623">MQDALPIDDVLPALCDALAAHGRAVLVAPPGAGKTTRVPLALLDRVPGRILMLEPRRLAARAAADRLAWSLGEDLGARVGYRIRGESVGGLRIEVVTEGILTRMIQTDPALEGVGCVIFDEFHERSLNADLGLALVWEARGALREDLSVLVMSATLKAGPVAALLDDAPVIVSEGRAFEVETRWLDRPLPAGGRLSDDAARLIARAEAETRASGGSILAFLPGEGEIRRVMAALGGTGCEVMPLYGAMDAAAQRAALAPPGAVRRIVLATAIAETSLTIPGVRVVVDAGRARRARFDPGSSMSRLVTERVSRAEAEQRRGRAGRVAPGLCYRMWARTEEGALPAFAPPEITVADLTGLALELAVWGAGAGDLAFLTPPPEGALAEARALLADLGALDGQGRITPHGRALARLPLHPRLAHMRVVAGPEAADLAALLSDRDPLRGAGVDLEARLRAIRDPGGRYPFEVNRPGVSRIRAEATRLRRMGASRDAGGGAAPPGPPSGYLRQDEGSWSAGAMAALAYPDRIGLRRPGEEARFVLSGGKGAVMAGADALAGQRLIVALDLDGDPREARIRLAARIEEGELRGLFSERIVPARICDWSRREGRVRARLQERLGALVLSDRVWADAPPEALAVAALEGLRLDGLPWTPAAARLRARMALLPDLGPVGDANLLAEGGWLLPWLGRARSLADLRALDLVEPLKARLGWDGQQRLEREAPGQFTTPLGRRVPIDYSGEEPSIELRLQELFGVTRHPAVGGRPLRITLLSPGGKPVQVTMDLPGFWASSYADVRKDMRGRYPRHPWPEDPTAADPTVRAKPRGT</sequence>
<organism evidence="8 9">
    <name type="scientific">Paracoccus gahaiensis</name>
    <dbReference type="NCBI Taxonomy" id="1706839"/>
    <lineage>
        <taxon>Bacteria</taxon>
        <taxon>Pseudomonadati</taxon>
        <taxon>Pseudomonadota</taxon>
        <taxon>Alphaproteobacteria</taxon>
        <taxon>Rhodobacterales</taxon>
        <taxon>Paracoccaceae</taxon>
        <taxon>Paracoccus</taxon>
    </lineage>
</organism>
<evidence type="ECO:0000313" key="9">
    <source>
        <dbReference type="Proteomes" id="UP000309747"/>
    </source>
</evidence>
<evidence type="ECO:0000259" key="7">
    <source>
        <dbReference type="PROSITE" id="PS51194"/>
    </source>
</evidence>
<dbReference type="GO" id="GO:0005524">
    <property type="term" value="F:ATP binding"/>
    <property type="evidence" value="ECO:0007669"/>
    <property type="project" value="UniProtKB-KW"/>
</dbReference>
<evidence type="ECO:0000256" key="3">
    <source>
        <dbReference type="ARBA" id="ARBA00022806"/>
    </source>
</evidence>
<dbReference type="Pfam" id="PF00271">
    <property type="entry name" value="Helicase_C"/>
    <property type="match status" value="1"/>
</dbReference>
<feature type="domain" description="Helicase C-terminal" evidence="7">
    <location>
        <begin position="198"/>
        <end position="366"/>
    </location>
</feature>
<dbReference type="OrthoDB" id="9805617at2"/>
<evidence type="ECO:0000259" key="6">
    <source>
        <dbReference type="PROSITE" id="PS51192"/>
    </source>
</evidence>
<evidence type="ECO:0000256" key="2">
    <source>
        <dbReference type="ARBA" id="ARBA00022801"/>
    </source>
</evidence>
<dbReference type="Pfam" id="PF00270">
    <property type="entry name" value="DEAD"/>
    <property type="match status" value="1"/>
</dbReference>
<dbReference type="PIRSF" id="PIRSF005496">
    <property type="entry name" value="ATP_hel_hrpB"/>
    <property type="match status" value="1"/>
</dbReference>
<dbReference type="CDD" id="cd17990">
    <property type="entry name" value="DEXHc_HrpB"/>
    <property type="match status" value="1"/>
</dbReference>
<keyword evidence="1" id="KW-0547">Nucleotide-binding</keyword>
<comment type="caution">
    <text evidence="8">The sequence shown here is derived from an EMBL/GenBank/DDBJ whole genome shotgun (WGS) entry which is preliminary data.</text>
</comment>
<dbReference type="SMART" id="SM00487">
    <property type="entry name" value="DEXDc"/>
    <property type="match status" value="1"/>
</dbReference>
<dbReference type="InterPro" id="IPR011545">
    <property type="entry name" value="DEAD/DEAH_box_helicase_dom"/>
</dbReference>